<dbReference type="PROSITE" id="PS50217">
    <property type="entry name" value="BZIP"/>
    <property type="match status" value="1"/>
</dbReference>
<keyword evidence="4" id="KW-0539">Nucleus</keyword>
<sequence length="202" mass="22746">MNYGSPHPSVTHNEPDQLHSFYSGNHFPGHYGLNLLPRDDLFSLQEPLTPSTFYDMAEMEAIKPESEWEAPSSSTPDSDETWHSDLPIATHSAQTRSAKNRRNPSTSTASTASTILSNDLNRERNRIAASKCRRKKKVEETQLEERWRILQVQNVILQDSASQLRNEVFSLKNEILKHGTCEFPPIQSYIKAAAAAAAAQIR</sequence>
<dbReference type="SUPFAM" id="SSF57959">
    <property type="entry name" value="Leucine zipper domain"/>
    <property type="match status" value="1"/>
</dbReference>
<feature type="domain" description="BZIP" evidence="6">
    <location>
        <begin position="122"/>
        <end position="178"/>
    </location>
</feature>
<dbReference type="Pfam" id="PF00170">
    <property type="entry name" value="bZIP_1"/>
    <property type="match status" value="1"/>
</dbReference>
<evidence type="ECO:0000259" key="6">
    <source>
        <dbReference type="PROSITE" id="PS50217"/>
    </source>
</evidence>
<evidence type="ECO:0000313" key="7">
    <source>
        <dbReference type="EMBL" id="KAH6646761.1"/>
    </source>
</evidence>
<evidence type="ECO:0000256" key="4">
    <source>
        <dbReference type="ARBA" id="ARBA00023242"/>
    </source>
</evidence>
<dbReference type="PANTHER" id="PTHR19304">
    <property type="entry name" value="CYCLIC-AMP RESPONSE ELEMENT BINDING PROTEIN"/>
    <property type="match status" value="1"/>
</dbReference>
<evidence type="ECO:0000256" key="1">
    <source>
        <dbReference type="ARBA" id="ARBA00004123"/>
    </source>
</evidence>
<keyword evidence="2" id="KW-0805">Transcription regulation</keyword>
<keyword evidence="3" id="KW-0804">Transcription</keyword>
<feature type="compositionally biased region" description="Low complexity" evidence="5">
    <location>
        <begin position="105"/>
        <end position="114"/>
    </location>
</feature>
<dbReference type="Gene3D" id="1.20.5.170">
    <property type="match status" value="1"/>
</dbReference>
<evidence type="ECO:0000256" key="5">
    <source>
        <dbReference type="SAM" id="MobiDB-lite"/>
    </source>
</evidence>
<dbReference type="RefSeq" id="XP_045953275.1">
    <property type="nucleotide sequence ID" value="XM_046108131.1"/>
</dbReference>
<comment type="subcellular location">
    <subcellularLocation>
        <location evidence="1">Nucleus</location>
    </subcellularLocation>
</comment>
<dbReference type="InterPro" id="IPR051027">
    <property type="entry name" value="bZIP_transcription_factors"/>
</dbReference>
<reference evidence="7" key="1">
    <citation type="journal article" date="2021" name="Nat. Commun.">
        <title>Genetic determinants of endophytism in the Arabidopsis root mycobiome.</title>
        <authorList>
            <person name="Mesny F."/>
            <person name="Miyauchi S."/>
            <person name="Thiergart T."/>
            <person name="Pickel B."/>
            <person name="Atanasova L."/>
            <person name="Karlsson M."/>
            <person name="Huettel B."/>
            <person name="Barry K.W."/>
            <person name="Haridas S."/>
            <person name="Chen C."/>
            <person name="Bauer D."/>
            <person name="Andreopoulos W."/>
            <person name="Pangilinan J."/>
            <person name="LaButti K."/>
            <person name="Riley R."/>
            <person name="Lipzen A."/>
            <person name="Clum A."/>
            <person name="Drula E."/>
            <person name="Henrissat B."/>
            <person name="Kohler A."/>
            <person name="Grigoriev I.V."/>
            <person name="Martin F.M."/>
            <person name="Hacquard S."/>
        </authorList>
    </citation>
    <scope>NUCLEOTIDE SEQUENCE</scope>
    <source>
        <strain evidence="7">MPI-SDFR-AT-0073</strain>
    </source>
</reference>
<evidence type="ECO:0000256" key="3">
    <source>
        <dbReference type="ARBA" id="ARBA00023163"/>
    </source>
</evidence>
<evidence type="ECO:0000256" key="2">
    <source>
        <dbReference type="ARBA" id="ARBA00023015"/>
    </source>
</evidence>
<proteinExistence type="predicted"/>
<dbReference type="InterPro" id="IPR046347">
    <property type="entry name" value="bZIP_sf"/>
</dbReference>
<keyword evidence="8" id="KW-1185">Reference proteome</keyword>
<dbReference type="GO" id="GO:0005634">
    <property type="term" value="C:nucleus"/>
    <property type="evidence" value="ECO:0007669"/>
    <property type="project" value="UniProtKB-SubCell"/>
</dbReference>
<dbReference type="GeneID" id="70137022"/>
<evidence type="ECO:0000313" key="8">
    <source>
        <dbReference type="Proteomes" id="UP000758603"/>
    </source>
</evidence>
<name>A0A9P8UCJ2_9PEZI</name>
<dbReference type="InterPro" id="IPR004827">
    <property type="entry name" value="bZIP"/>
</dbReference>
<accession>A0A9P8UCJ2</accession>
<dbReference type="EMBL" id="JAGPXC010000009">
    <property type="protein sequence ID" value="KAH6646761.1"/>
    <property type="molecule type" value="Genomic_DNA"/>
</dbReference>
<protein>
    <recommendedName>
        <fullName evidence="6">BZIP domain-containing protein</fullName>
    </recommendedName>
</protein>
<dbReference type="OrthoDB" id="295274at2759"/>
<organism evidence="7 8">
    <name type="scientific">Truncatella angustata</name>
    <dbReference type="NCBI Taxonomy" id="152316"/>
    <lineage>
        <taxon>Eukaryota</taxon>
        <taxon>Fungi</taxon>
        <taxon>Dikarya</taxon>
        <taxon>Ascomycota</taxon>
        <taxon>Pezizomycotina</taxon>
        <taxon>Sordariomycetes</taxon>
        <taxon>Xylariomycetidae</taxon>
        <taxon>Amphisphaeriales</taxon>
        <taxon>Sporocadaceae</taxon>
        <taxon>Truncatella</taxon>
    </lineage>
</organism>
<dbReference type="SMART" id="SM00338">
    <property type="entry name" value="BRLZ"/>
    <property type="match status" value="1"/>
</dbReference>
<dbReference type="PROSITE" id="PS00036">
    <property type="entry name" value="BZIP_BASIC"/>
    <property type="match status" value="1"/>
</dbReference>
<gene>
    <name evidence="7" type="ORF">BKA67DRAFT_663154</name>
</gene>
<dbReference type="CDD" id="cd14687">
    <property type="entry name" value="bZIP_ATF2"/>
    <property type="match status" value="1"/>
</dbReference>
<comment type="caution">
    <text evidence="7">The sequence shown here is derived from an EMBL/GenBank/DDBJ whole genome shotgun (WGS) entry which is preliminary data.</text>
</comment>
<dbReference type="Proteomes" id="UP000758603">
    <property type="component" value="Unassembled WGS sequence"/>
</dbReference>
<dbReference type="AlphaFoldDB" id="A0A9P8UCJ2"/>
<dbReference type="GO" id="GO:0003700">
    <property type="term" value="F:DNA-binding transcription factor activity"/>
    <property type="evidence" value="ECO:0007669"/>
    <property type="project" value="InterPro"/>
</dbReference>
<feature type="region of interest" description="Disordered" evidence="5">
    <location>
        <begin position="63"/>
        <end position="118"/>
    </location>
</feature>